<dbReference type="EC" id="3.7.1.2" evidence="4"/>
<dbReference type="Pfam" id="PF01557">
    <property type="entry name" value="FAA_hydrolase"/>
    <property type="match status" value="1"/>
</dbReference>
<comment type="cofactor">
    <cofactor evidence="2 13">
        <name>Mg(2+)</name>
        <dbReference type="ChEBI" id="CHEBI:18420"/>
    </cofactor>
</comment>
<dbReference type="EMBL" id="LT629688">
    <property type="protein sequence ID" value="SDD20228.1"/>
    <property type="molecule type" value="Genomic_DNA"/>
</dbReference>
<dbReference type="SUPFAM" id="SSF56529">
    <property type="entry name" value="FAH"/>
    <property type="match status" value="1"/>
</dbReference>
<evidence type="ECO:0000256" key="12">
    <source>
        <dbReference type="PIRSR" id="PIRSR605959-2"/>
    </source>
</evidence>
<dbReference type="Proteomes" id="UP000198546">
    <property type="component" value="Chromosome i"/>
</dbReference>
<feature type="domain" description="Fumarylacetoacetase N-terminal" evidence="15">
    <location>
        <begin position="20"/>
        <end position="112"/>
    </location>
</feature>
<feature type="binding site" evidence="13">
    <location>
        <position position="247"/>
    </location>
    <ligand>
        <name>Mg(2+)</name>
        <dbReference type="ChEBI" id="CHEBI:18420"/>
    </ligand>
</feature>
<feature type="binding site" evidence="13">
    <location>
        <position position="193"/>
    </location>
    <ligand>
        <name>Ca(2+)</name>
        <dbReference type="ChEBI" id="CHEBI:29108"/>
    </ligand>
</feature>
<comment type="cofactor">
    <cofactor evidence="1 13">
        <name>Ca(2+)</name>
        <dbReference type="ChEBI" id="CHEBI:29108"/>
    </cofactor>
</comment>
<dbReference type="PANTHER" id="PTHR43069">
    <property type="entry name" value="FUMARYLACETOACETASE"/>
    <property type="match status" value="1"/>
</dbReference>
<keyword evidence="5 13" id="KW-0479">Metal-binding</keyword>
<dbReference type="NCBIfam" id="TIGR01266">
    <property type="entry name" value="fum_ac_acetase"/>
    <property type="match status" value="1"/>
</dbReference>
<dbReference type="Gene3D" id="3.90.850.10">
    <property type="entry name" value="Fumarylacetoacetase-like, C-terminal domain"/>
    <property type="match status" value="1"/>
</dbReference>
<keyword evidence="8 13" id="KW-0460">Magnesium</keyword>
<dbReference type="InterPro" id="IPR036663">
    <property type="entry name" value="Fumarylacetoacetase_C_sf"/>
</dbReference>
<dbReference type="GO" id="GO:1902000">
    <property type="term" value="P:homogentisate catabolic process"/>
    <property type="evidence" value="ECO:0007669"/>
    <property type="project" value="TreeGrafter"/>
</dbReference>
<feature type="binding site" evidence="13">
    <location>
        <position position="195"/>
    </location>
    <ligand>
        <name>Ca(2+)</name>
        <dbReference type="ChEBI" id="CHEBI:29108"/>
    </ligand>
</feature>
<evidence type="ECO:0000259" key="15">
    <source>
        <dbReference type="Pfam" id="PF09298"/>
    </source>
</evidence>
<protein>
    <recommendedName>
        <fullName evidence="4">fumarylacetoacetase</fullName>
        <ecNumber evidence="4">3.7.1.2</ecNumber>
    </recommendedName>
</protein>
<feature type="domain" description="Fumarylacetoacetase-like C-terminal" evidence="14">
    <location>
        <begin position="119"/>
        <end position="400"/>
    </location>
</feature>
<feature type="binding site" evidence="13">
    <location>
        <position position="120"/>
    </location>
    <ligand>
        <name>Ca(2+)</name>
        <dbReference type="ChEBI" id="CHEBI:29108"/>
    </ligand>
</feature>
<keyword evidence="10" id="KW-0585">Phenylalanine catabolism</keyword>
<evidence type="ECO:0000256" key="9">
    <source>
        <dbReference type="ARBA" id="ARBA00022878"/>
    </source>
</evidence>
<keyword evidence="9" id="KW-0828">Tyrosine catabolism</keyword>
<dbReference type="GO" id="GO:0046872">
    <property type="term" value="F:metal ion binding"/>
    <property type="evidence" value="ECO:0007669"/>
    <property type="project" value="UniProtKB-KW"/>
</dbReference>
<dbReference type="InterPro" id="IPR036462">
    <property type="entry name" value="Fumarylacetoacetase_N_sf"/>
</dbReference>
<feature type="active site" description="Proton acceptor" evidence="11">
    <location>
        <position position="127"/>
    </location>
</feature>
<evidence type="ECO:0000256" key="2">
    <source>
        <dbReference type="ARBA" id="ARBA00001946"/>
    </source>
</evidence>
<sequence>MSTRQSWGSGAAGSGFDVDHLPYGVFSAGTDAPRVGVRIGDWVLAPAALLRGEHDDLAAACEAASLNPLMALGRPAWRRLRAWLTDVLTDRSRAEQVSPALHHLDDVVLQLPFEVADYVDFYASEHHATNVGRILRPDGEPLLPNWKHLPVGYHGRAGTVVVSGTDVVRPHGQRKGPDDPAPTFGPTRRLDLEAELGFVVGVGSVQGQPVAVDDLAEHVFGVVVLNDWSARDVQAWEYVPLGPFLGKSFATSVSAWVTPLEALDAAWCDLPGQDPEPLPYLRVGPRAGLDLNLEVELDGVVVSRPCYAAMYWSPAQLLAHTTVNGASLRTGDLLGSGTVSGPEPGTRGSLLELSWGGRDPLRVGDGERTFLEDGDEVVLRCSAPAGGGGRLTLGEVRGRVLPAVPRPLR</sequence>
<organism evidence="16 17">
    <name type="scientific">Auraticoccus monumenti</name>
    <dbReference type="NCBI Taxonomy" id="675864"/>
    <lineage>
        <taxon>Bacteria</taxon>
        <taxon>Bacillati</taxon>
        <taxon>Actinomycetota</taxon>
        <taxon>Actinomycetes</taxon>
        <taxon>Propionibacteriales</taxon>
        <taxon>Propionibacteriaceae</taxon>
        <taxon>Auraticoccus</taxon>
    </lineage>
</organism>
<feature type="binding site" evidence="13">
    <location>
        <position position="227"/>
    </location>
    <ligand>
        <name>Mg(2+)</name>
        <dbReference type="ChEBI" id="CHEBI:18420"/>
    </ligand>
</feature>
<keyword evidence="6 16" id="KW-0378">Hydrolase</keyword>
<accession>A0A1G6STX9</accession>
<comment type="pathway">
    <text evidence="3">Amino-acid degradation; L-phenylalanine degradation; acetoacetate and fumarate from L-phenylalanine: step 6/6.</text>
</comment>
<feature type="binding site" evidence="13">
    <location>
        <position position="251"/>
    </location>
    <ligand>
        <name>Mg(2+)</name>
        <dbReference type="ChEBI" id="CHEBI:18420"/>
    </ligand>
</feature>
<evidence type="ECO:0000256" key="4">
    <source>
        <dbReference type="ARBA" id="ARBA00012094"/>
    </source>
</evidence>
<evidence type="ECO:0000256" key="6">
    <source>
        <dbReference type="ARBA" id="ARBA00022801"/>
    </source>
</evidence>
<name>A0A1G6STX9_9ACTN</name>
<dbReference type="PANTHER" id="PTHR43069:SF2">
    <property type="entry name" value="FUMARYLACETOACETASE"/>
    <property type="match status" value="1"/>
</dbReference>
<dbReference type="FunFam" id="3.90.850.10:FF:000011">
    <property type="entry name" value="Fumarylacetoacetase"/>
    <property type="match status" value="1"/>
</dbReference>
<evidence type="ECO:0000256" key="1">
    <source>
        <dbReference type="ARBA" id="ARBA00001913"/>
    </source>
</evidence>
<dbReference type="AlphaFoldDB" id="A0A1G6STX9"/>
<evidence type="ECO:0000256" key="13">
    <source>
        <dbReference type="PIRSR" id="PIRSR605959-3"/>
    </source>
</evidence>
<evidence type="ECO:0000256" key="5">
    <source>
        <dbReference type="ARBA" id="ARBA00022723"/>
    </source>
</evidence>
<keyword evidence="17" id="KW-1185">Reference proteome</keyword>
<feature type="binding site" evidence="12">
    <location>
        <position position="122"/>
    </location>
    <ligand>
        <name>substrate</name>
    </ligand>
</feature>
<dbReference type="Pfam" id="PF09298">
    <property type="entry name" value="FAA_hydrolase_N"/>
    <property type="match status" value="1"/>
</dbReference>
<dbReference type="SUPFAM" id="SSF63433">
    <property type="entry name" value="Fumarylacetoacetate hydrolase, FAH, N-terminal domain"/>
    <property type="match status" value="1"/>
</dbReference>
<gene>
    <name evidence="16" type="ORF">SAMN04489747_0425</name>
</gene>
<evidence type="ECO:0000256" key="8">
    <source>
        <dbReference type="ARBA" id="ARBA00022842"/>
    </source>
</evidence>
<evidence type="ECO:0000256" key="10">
    <source>
        <dbReference type="ARBA" id="ARBA00023232"/>
    </source>
</evidence>
<dbReference type="OrthoDB" id="3766879at2"/>
<evidence type="ECO:0000256" key="11">
    <source>
        <dbReference type="PIRSR" id="PIRSR605959-1"/>
    </source>
</evidence>
<feature type="binding site" evidence="12">
    <location>
        <position position="136"/>
    </location>
    <ligand>
        <name>substrate</name>
    </ligand>
</feature>
<evidence type="ECO:0000259" key="14">
    <source>
        <dbReference type="Pfam" id="PF01557"/>
    </source>
</evidence>
<dbReference type="InterPro" id="IPR015377">
    <property type="entry name" value="Fumarylacetoacetase_N"/>
</dbReference>
<feature type="binding site" evidence="12">
    <location>
        <position position="234"/>
    </location>
    <ligand>
        <name>substrate</name>
    </ligand>
</feature>
<proteinExistence type="predicted"/>
<dbReference type="RefSeq" id="WP_090590169.1">
    <property type="nucleotide sequence ID" value="NZ_LT629688.1"/>
</dbReference>
<dbReference type="GO" id="GO:0004334">
    <property type="term" value="F:fumarylacetoacetase activity"/>
    <property type="evidence" value="ECO:0007669"/>
    <property type="project" value="UniProtKB-EC"/>
</dbReference>
<evidence type="ECO:0000256" key="7">
    <source>
        <dbReference type="ARBA" id="ARBA00022837"/>
    </source>
</evidence>
<dbReference type="InterPro" id="IPR011234">
    <property type="entry name" value="Fumarylacetoacetase-like_C"/>
</dbReference>
<evidence type="ECO:0000256" key="3">
    <source>
        <dbReference type="ARBA" id="ARBA00004782"/>
    </source>
</evidence>
<feature type="binding site" evidence="12">
    <location>
        <position position="338"/>
    </location>
    <ligand>
        <name>substrate</name>
    </ligand>
</feature>
<dbReference type="InterPro" id="IPR005959">
    <property type="entry name" value="Fumarylacetoacetase"/>
</dbReference>
<feature type="binding site" evidence="13">
    <location>
        <position position="227"/>
    </location>
    <ligand>
        <name>Ca(2+)</name>
        <dbReference type="ChEBI" id="CHEBI:29108"/>
    </ligand>
</feature>
<evidence type="ECO:0000313" key="17">
    <source>
        <dbReference type="Proteomes" id="UP000198546"/>
    </source>
</evidence>
<dbReference type="GO" id="GO:0006572">
    <property type="term" value="P:L-tyrosine catabolic process"/>
    <property type="evidence" value="ECO:0007669"/>
    <property type="project" value="UniProtKB-KW"/>
</dbReference>
<dbReference type="UniPathway" id="UPA00139">
    <property type="reaction ID" value="UER00341"/>
</dbReference>
<dbReference type="STRING" id="675864.SAMN04489747_0425"/>
<feature type="binding site" evidence="12">
    <location>
        <position position="238"/>
    </location>
    <ligand>
        <name>substrate</name>
    </ligand>
</feature>
<dbReference type="GO" id="GO:0006559">
    <property type="term" value="P:L-phenylalanine catabolic process"/>
    <property type="evidence" value="ECO:0007669"/>
    <property type="project" value="UniProtKB-UniPathway"/>
</dbReference>
<dbReference type="Gene3D" id="2.30.30.230">
    <property type="entry name" value="Fumarylacetoacetase, N-terminal domain"/>
    <property type="match status" value="1"/>
</dbReference>
<evidence type="ECO:0000313" key="16">
    <source>
        <dbReference type="EMBL" id="SDD20228.1"/>
    </source>
</evidence>
<reference evidence="16 17" key="1">
    <citation type="submission" date="2016-10" db="EMBL/GenBank/DDBJ databases">
        <authorList>
            <person name="de Groot N.N."/>
        </authorList>
    </citation>
    <scope>NUCLEOTIDE SEQUENCE [LARGE SCALE GENOMIC DNA]</scope>
    <source>
        <strain evidence="16 17">MON 2.2</strain>
    </source>
</reference>
<keyword evidence="7 13" id="KW-0106">Calcium</keyword>